<keyword evidence="2" id="KW-1185">Reference proteome</keyword>
<sequence length="131" mass="15192">GTSNYLAIKIEIQDIVTNQHHFADNNILIKVLIPIIDAIDRLESKDAILANIFKELVKEFDKLLQINVEEVSMDMNNESVVENFFIIKTFEWSQELSEESLNTFSQRHITSAAEDWSNDDIFFLPNYPTLE</sequence>
<gene>
    <name evidence="1" type="ORF">DERYTH_LOCUS10990</name>
</gene>
<dbReference type="AlphaFoldDB" id="A0A9N9EAU5"/>
<dbReference type="EMBL" id="CAJVPY010006635">
    <property type="protein sequence ID" value="CAG8666482.1"/>
    <property type="molecule type" value="Genomic_DNA"/>
</dbReference>
<reference evidence="1" key="1">
    <citation type="submission" date="2021-06" db="EMBL/GenBank/DDBJ databases">
        <authorList>
            <person name="Kallberg Y."/>
            <person name="Tangrot J."/>
            <person name="Rosling A."/>
        </authorList>
    </citation>
    <scope>NUCLEOTIDE SEQUENCE</scope>
    <source>
        <strain evidence="1">MA453B</strain>
    </source>
</reference>
<feature type="non-terminal residue" evidence="1">
    <location>
        <position position="1"/>
    </location>
</feature>
<accession>A0A9N9EAU5</accession>
<evidence type="ECO:0000313" key="1">
    <source>
        <dbReference type="EMBL" id="CAG8666482.1"/>
    </source>
</evidence>
<proteinExistence type="predicted"/>
<organism evidence="1 2">
    <name type="scientific">Dentiscutata erythropus</name>
    <dbReference type="NCBI Taxonomy" id="1348616"/>
    <lineage>
        <taxon>Eukaryota</taxon>
        <taxon>Fungi</taxon>
        <taxon>Fungi incertae sedis</taxon>
        <taxon>Mucoromycota</taxon>
        <taxon>Glomeromycotina</taxon>
        <taxon>Glomeromycetes</taxon>
        <taxon>Diversisporales</taxon>
        <taxon>Gigasporaceae</taxon>
        <taxon>Dentiscutata</taxon>
    </lineage>
</organism>
<comment type="caution">
    <text evidence="1">The sequence shown here is derived from an EMBL/GenBank/DDBJ whole genome shotgun (WGS) entry which is preliminary data.</text>
</comment>
<protein>
    <submittedName>
        <fullName evidence="1">4306_t:CDS:1</fullName>
    </submittedName>
</protein>
<evidence type="ECO:0000313" key="2">
    <source>
        <dbReference type="Proteomes" id="UP000789405"/>
    </source>
</evidence>
<dbReference type="Proteomes" id="UP000789405">
    <property type="component" value="Unassembled WGS sequence"/>
</dbReference>
<name>A0A9N9EAU5_9GLOM</name>
<dbReference type="OrthoDB" id="2506168at2759"/>